<accession>A0A5M6ZN31</accession>
<comment type="caution">
    <text evidence="2">The sequence shown here is derived from an EMBL/GenBank/DDBJ whole genome shotgun (WGS) entry which is preliminary data.</text>
</comment>
<dbReference type="Proteomes" id="UP000325122">
    <property type="component" value="Unassembled WGS sequence"/>
</dbReference>
<dbReference type="InterPro" id="IPR046341">
    <property type="entry name" value="SET_dom_sf"/>
</dbReference>
<keyword evidence="3" id="KW-1185">Reference proteome</keyword>
<dbReference type="Pfam" id="PF00856">
    <property type="entry name" value="SET"/>
    <property type="match status" value="1"/>
</dbReference>
<proteinExistence type="predicted"/>
<evidence type="ECO:0000259" key="1">
    <source>
        <dbReference type="PROSITE" id="PS50280"/>
    </source>
</evidence>
<dbReference type="RefSeq" id="WP_150022139.1">
    <property type="nucleotide sequence ID" value="NZ_VWOJ01000001.1"/>
</dbReference>
<feature type="domain" description="SET" evidence="1">
    <location>
        <begin position="1"/>
        <end position="114"/>
    </location>
</feature>
<dbReference type="AlphaFoldDB" id="A0A5M6ZN31"/>
<dbReference type="InterPro" id="IPR001214">
    <property type="entry name" value="SET_dom"/>
</dbReference>
<dbReference type="EMBL" id="VWOJ01000001">
    <property type="protein sequence ID" value="KAA5805107.1"/>
    <property type="molecule type" value="Genomic_DNA"/>
</dbReference>
<protein>
    <submittedName>
        <fullName evidence="2">SET domain-containing protein</fullName>
    </submittedName>
</protein>
<name>A0A5M6ZN31_9PROT</name>
<dbReference type="SMART" id="SM00317">
    <property type="entry name" value="SET"/>
    <property type="match status" value="1"/>
</dbReference>
<sequence length="142" mass="15514">MLLIDTYVGPSAIEGVGVFAAEFVRAGQPIYRFEPGFDRLISPSDLAAMPESIRRFIDRYTYPHPSDSALLVLDADNGRHMNHSSDPNTNFADAVYGYAIRDIAAGEEITCNYAEFEPGFVMLPSMVSSYKRANGAGLLAAE</sequence>
<evidence type="ECO:0000313" key="2">
    <source>
        <dbReference type="EMBL" id="KAA5805107.1"/>
    </source>
</evidence>
<dbReference type="Gene3D" id="2.170.270.10">
    <property type="entry name" value="SET domain"/>
    <property type="match status" value="1"/>
</dbReference>
<organism evidence="2 3">
    <name type="scientific">Alkalicaulis satelles</name>
    <dbReference type="NCBI Taxonomy" id="2609175"/>
    <lineage>
        <taxon>Bacteria</taxon>
        <taxon>Pseudomonadati</taxon>
        <taxon>Pseudomonadota</taxon>
        <taxon>Alphaproteobacteria</taxon>
        <taxon>Maricaulales</taxon>
        <taxon>Maricaulaceae</taxon>
        <taxon>Alkalicaulis</taxon>
    </lineage>
</organism>
<dbReference type="PROSITE" id="PS50280">
    <property type="entry name" value="SET"/>
    <property type="match status" value="1"/>
</dbReference>
<gene>
    <name evidence="2" type="ORF">F1654_03730</name>
</gene>
<reference evidence="2 3" key="1">
    <citation type="submission" date="2019-09" db="EMBL/GenBank/DDBJ databases">
        <authorList>
            <person name="Kevbrin V."/>
            <person name="Grouzdev D.S."/>
        </authorList>
    </citation>
    <scope>NUCLEOTIDE SEQUENCE [LARGE SCALE GENOMIC DNA]</scope>
    <source>
        <strain evidence="2 3">G-192</strain>
    </source>
</reference>
<evidence type="ECO:0000313" key="3">
    <source>
        <dbReference type="Proteomes" id="UP000325122"/>
    </source>
</evidence>
<dbReference type="SUPFAM" id="SSF82199">
    <property type="entry name" value="SET domain"/>
    <property type="match status" value="1"/>
</dbReference>